<dbReference type="AlphaFoldDB" id="A0A1F7U046"/>
<keyword evidence="4 5" id="KW-0694">RNA-binding</keyword>
<keyword evidence="3 5" id="KW-0949">S-adenosyl-L-methionine</keyword>
<dbReference type="PANTHER" id="PTHR22807">
    <property type="entry name" value="NOP2 YEAST -RELATED NOL1/NOP2/FMU SUN DOMAIN-CONTAINING"/>
    <property type="match status" value="1"/>
</dbReference>
<dbReference type="STRING" id="1802389.A3C17_00705"/>
<organism evidence="7 8">
    <name type="scientific">Candidatus Uhrbacteria bacterium RIFCSPHIGHO2_02_FULL_53_13</name>
    <dbReference type="NCBI Taxonomy" id="1802389"/>
    <lineage>
        <taxon>Bacteria</taxon>
        <taxon>Candidatus Uhriibacteriota</taxon>
    </lineage>
</organism>
<feature type="binding site" evidence="5">
    <location>
        <begin position="118"/>
        <end position="124"/>
    </location>
    <ligand>
        <name>S-adenosyl-L-methionine</name>
        <dbReference type="ChEBI" id="CHEBI:59789"/>
    </ligand>
</feature>
<proteinExistence type="inferred from homology"/>
<dbReference type="GO" id="GO:0008173">
    <property type="term" value="F:RNA methyltransferase activity"/>
    <property type="evidence" value="ECO:0007669"/>
    <property type="project" value="InterPro"/>
</dbReference>
<dbReference type="Pfam" id="PF22458">
    <property type="entry name" value="RsmF-B_ferredox"/>
    <property type="match status" value="1"/>
</dbReference>
<dbReference type="GO" id="GO:0001510">
    <property type="term" value="P:RNA methylation"/>
    <property type="evidence" value="ECO:0007669"/>
    <property type="project" value="InterPro"/>
</dbReference>
<dbReference type="PANTHER" id="PTHR22807:SF61">
    <property type="entry name" value="NOL1_NOP2_SUN FAMILY PROTEIN _ ANTITERMINATION NUSB DOMAIN-CONTAINING PROTEIN"/>
    <property type="match status" value="1"/>
</dbReference>
<dbReference type="InterPro" id="IPR054728">
    <property type="entry name" value="RsmB-like_ferredoxin"/>
</dbReference>
<evidence type="ECO:0000256" key="2">
    <source>
        <dbReference type="ARBA" id="ARBA00022679"/>
    </source>
</evidence>
<dbReference type="InterPro" id="IPR001678">
    <property type="entry name" value="MeTrfase_RsmB-F_NOP2_dom"/>
</dbReference>
<dbReference type="EMBL" id="MGDX01000018">
    <property type="protein sequence ID" value="OGL71047.1"/>
    <property type="molecule type" value="Genomic_DNA"/>
</dbReference>
<comment type="caution">
    <text evidence="7">The sequence shown here is derived from an EMBL/GenBank/DDBJ whole genome shotgun (WGS) entry which is preliminary data.</text>
</comment>
<dbReference type="GO" id="GO:0003723">
    <property type="term" value="F:RNA binding"/>
    <property type="evidence" value="ECO:0007669"/>
    <property type="project" value="UniProtKB-UniRule"/>
</dbReference>
<dbReference type="PRINTS" id="PR02008">
    <property type="entry name" value="RCMTFAMILY"/>
</dbReference>
<comment type="similarity">
    <text evidence="5">Belongs to the class I-like SAM-binding methyltransferase superfamily. RsmB/NOP family.</text>
</comment>
<evidence type="ECO:0000256" key="4">
    <source>
        <dbReference type="ARBA" id="ARBA00022884"/>
    </source>
</evidence>
<gene>
    <name evidence="7" type="ORF">A3C17_00705</name>
</gene>
<evidence type="ECO:0000259" key="6">
    <source>
        <dbReference type="PROSITE" id="PS51686"/>
    </source>
</evidence>
<keyword evidence="1 5" id="KW-0489">Methyltransferase</keyword>
<dbReference type="SUPFAM" id="SSF53335">
    <property type="entry name" value="S-adenosyl-L-methionine-dependent methyltransferases"/>
    <property type="match status" value="1"/>
</dbReference>
<protein>
    <recommendedName>
        <fullName evidence="6">SAM-dependent MTase RsmB/NOP-type domain-containing protein</fullName>
    </recommendedName>
</protein>
<reference evidence="7 8" key="1">
    <citation type="journal article" date="2016" name="Nat. Commun.">
        <title>Thousands of microbial genomes shed light on interconnected biogeochemical processes in an aquifer system.</title>
        <authorList>
            <person name="Anantharaman K."/>
            <person name="Brown C.T."/>
            <person name="Hug L.A."/>
            <person name="Sharon I."/>
            <person name="Castelle C.J."/>
            <person name="Probst A.J."/>
            <person name="Thomas B.C."/>
            <person name="Singh A."/>
            <person name="Wilkins M.J."/>
            <person name="Karaoz U."/>
            <person name="Brodie E.L."/>
            <person name="Williams K.H."/>
            <person name="Hubbard S.S."/>
            <person name="Banfield J.F."/>
        </authorList>
    </citation>
    <scope>NUCLEOTIDE SEQUENCE [LARGE SCALE GENOMIC DNA]</scope>
</reference>
<feature type="binding site" evidence="5">
    <location>
        <position position="187"/>
    </location>
    <ligand>
        <name>S-adenosyl-L-methionine</name>
        <dbReference type="ChEBI" id="CHEBI:59789"/>
    </ligand>
</feature>
<name>A0A1F7U046_9BACT</name>
<dbReference type="Pfam" id="PF01189">
    <property type="entry name" value="Methyltr_RsmB-F"/>
    <property type="match status" value="1"/>
</dbReference>
<dbReference type="PROSITE" id="PS51686">
    <property type="entry name" value="SAM_MT_RSMB_NOP"/>
    <property type="match status" value="1"/>
</dbReference>
<feature type="active site" description="Nucleophile" evidence="5">
    <location>
        <position position="241"/>
    </location>
</feature>
<evidence type="ECO:0000256" key="5">
    <source>
        <dbReference type="PROSITE-ProRule" id="PRU01023"/>
    </source>
</evidence>
<evidence type="ECO:0000256" key="3">
    <source>
        <dbReference type="ARBA" id="ARBA00022691"/>
    </source>
</evidence>
<accession>A0A1F7U046</accession>
<keyword evidence="2 5" id="KW-0808">Transferase</keyword>
<dbReference type="InterPro" id="IPR029063">
    <property type="entry name" value="SAM-dependent_MTases_sf"/>
</dbReference>
<feature type="binding site" evidence="5">
    <location>
        <position position="169"/>
    </location>
    <ligand>
        <name>S-adenosyl-L-methionine</name>
        <dbReference type="ChEBI" id="CHEBI:59789"/>
    </ligand>
</feature>
<dbReference type="InterPro" id="IPR049560">
    <property type="entry name" value="MeTrfase_RsmB-F_NOP2_cat"/>
</dbReference>
<evidence type="ECO:0000313" key="7">
    <source>
        <dbReference type="EMBL" id="OGL71047.1"/>
    </source>
</evidence>
<dbReference type="InterPro" id="IPR023267">
    <property type="entry name" value="RCMT"/>
</dbReference>
<feature type="binding site" evidence="5">
    <location>
        <position position="142"/>
    </location>
    <ligand>
        <name>S-adenosyl-L-methionine</name>
        <dbReference type="ChEBI" id="CHEBI:59789"/>
    </ligand>
</feature>
<evidence type="ECO:0000256" key="1">
    <source>
        <dbReference type="ARBA" id="ARBA00022603"/>
    </source>
</evidence>
<dbReference type="Proteomes" id="UP000177097">
    <property type="component" value="Unassembled WGS sequence"/>
</dbReference>
<sequence>MKMPTQLPDALVNRLRAQFGLEANGILKAFKVKRPMTLRVNTLKTTDRDVMDVARRGGIQLERVMGVPHAFAVKNRSEKELLAHTLCTDGWVYLQGVASMIPPLVADVRSGQAVLDLCAAPGSKTSQMAAMMQNTGCLVAVEKDEVRLQKLQNTLRVQGASMVSVVRADASLPMHEWDGVFDVVLADVPCSAEGRMDLSDKRSMAFWSQKNIIAHAKTQRRLLRSAVRALKPGGHLVYSTCTLAPEENEFMMAWVLSEFAFLKAEPLTVPLQAQHAARPSGIYILPTSRHEGLFVARLKKLAIE</sequence>
<dbReference type="CDD" id="cd02440">
    <property type="entry name" value="AdoMet_MTases"/>
    <property type="match status" value="1"/>
</dbReference>
<dbReference type="Gene3D" id="3.40.50.150">
    <property type="entry name" value="Vaccinia Virus protein VP39"/>
    <property type="match status" value="1"/>
</dbReference>
<evidence type="ECO:0000313" key="8">
    <source>
        <dbReference type="Proteomes" id="UP000177097"/>
    </source>
</evidence>
<feature type="domain" description="SAM-dependent MTase RsmB/NOP-type" evidence="6">
    <location>
        <begin position="26"/>
        <end position="301"/>
    </location>
</feature>